<dbReference type="EMBL" id="KZ613856">
    <property type="protein sequence ID" value="PMD55315.1"/>
    <property type="molecule type" value="Genomic_DNA"/>
</dbReference>
<comment type="similarity">
    <text evidence="1">Belongs to the MIT1/WOR1 family.</text>
</comment>
<feature type="compositionally biased region" description="Basic residues" evidence="2">
    <location>
        <begin position="95"/>
        <end position="108"/>
    </location>
</feature>
<dbReference type="PANTHER" id="PTHR28027:SF2">
    <property type="entry name" value="TRANSCRIPTIONAL REGULATOR MIT1"/>
    <property type="match status" value="1"/>
</dbReference>
<organism evidence="3 4">
    <name type="scientific">Hyaloscypha bicolor E</name>
    <dbReference type="NCBI Taxonomy" id="1095630"/>
    <lineage>
        <taxon>Eukaryota</taxon>
        <taxon>Fungi</taxon>
        <taxon>Dikarya</taxon>
        <taxon>Ascomycota</taxon>
        <taxon>Pezizomycotina</taxon>
        <taxon>Leotiomycetes</taxon>
        <taxon>Helotiales</taxon>
        <taxon>Hyaloscyphaceae</taxon>
        <taxon>Hyaloscypha</taxon>
        <taxon>Hyaloscypha bicolor</taxon>
    </lineage>
</organism>
<dbReference type="InParanoid" id="A0A2J6SX05"/>
<name>A0A2J6SX05_9HELO</name>
<dbReference type="RefSeq" id="XP_024732219.1">
    <property type="nucleotide sequence ID" value="XM_024886004.1"/>
</dbReference>
<evidence type="ECO:0000256" key="1">
    <source>
        <dbReference type="ARBA" id="ARBA00008359"/>
    </source>
</evidence>
<feature type="region of interest" description="Disordered" evidence="2">
    <location>
        <begin position="95"/>
        <end position="157"/>
    </location>
</feature>
<reference evidence="3 4" key="1">
    <citation type="submission" date="2016-04" db="EMBL/GenBank/DDBJ databases">
        <title>A degradative enzymes factory behind the ericoid mycorrhizal symbiosis.</title>
        <authorList>
            <consortium name="DOE Joint Genome Institute"/>
            <person name="Martino E."/>
            <person name="Morin E."/>
            <person name="Grelet G."/>
            <person name="Kuo A."/>
            <person name="Kohler A."/>
            <person name="Daghino S."/>
            <person name="Barry K."/>
            <person name="Choi C."/>
            <person name="Cichocki N."/>
            <person name="Clum A."/>
            <person name="Copeland A."/>
            <person name="Hainaut M."/>
            <person name="Haridas S."/>
            <person name="Labutti K."/>
            <person name="Lindquist E."/>
            <person name="Lipzen A."/>
            <person name="Khouja H.-R."/>
            <person name="Murat C."/>
            <person name="Ohm R."/>
            <person name="Olson A."/>
            <person name="Spatafora J."/>
            <person name="Veneault-Fourrey C."/>
            <person name="Henrissat B."/>
            <person name="Grigoriev I."/>
            <person name="Martin F."/>
            <person name="Perotto S."/>
        </authorList>
    </citation>
    <scope>NUCLEOTIDE SEQUENCE [LARGE SCALE GENOMIC DNA]</scope>
    <source>
        <strain evidence="3 4">E</strain>
    </source>
</reference>
<accession>A0A2J6SX05</accession>
<dbReference type="Proteomes" id="UP000235371">
    <property type="component" value="Unassembled WGS sequence"/>
</dbReference>
<keyword evidence="4" id="KW-1185">Reference proteome</keyword>
<sequence length="226" mass="25338">MAYFDNSPAPTFIGHISAKHDAKILVECCIRGLLKPIPRRLRECERDKLIQSGNVFIYEEDSSRITRWTDGKRWGPSRKDGDFLIYKETTELVTKKKSKTKSKTKRSNRGISKPEPYGRGLAVSPRASGLCGRRTASPLTTKNAESGPQGAVNNKPQQTLTKKSVAITLGQSRFHLVSYYTLEDIEKLITPSGTPLYQNVHPRSDLNGPTLKGRRLEEIRIEKQAG</sequence>
<dbReference type="InterPro" id="IPR018608">
    <property type="entry name" value="Gti1/Pac2"/>
</dbReference>
<dbReference type="OrthoDB" id="5319641at2759"/>
<dbReference type="Pfam" id="PF09729">
    <property type="entry name" value="Gti1_Pac2"/>
    <property type="match status" value="1"/>
</dbReference>
<evidence type="ECO:0000313" key="3">
    <source>
        <dbReference type="EMBL" id="PMD55315.1"/>
    </source>
</evidence>
<gene>
    <name evidence="3" type="ORF">K444DRAFT_655322</name>
</gene>
<dbReference type="PANTHER" id="PTHR28027">
    <property type="entry name" value="TRANSCRIPTIONAL REGULATOR MIT1"/>
    <property type="match status" value="1"/>
</dbReference>
<evidence type="ECO:0008006" key="5">
    <source>
        <dbReference type="Google" id="ProtNLM"/>
    </source>
</evidence>
<dbReference type="GeneID" id="36594081"/>
<evidence type="ECO:0000256" key="2">
    <source>
        <dbReference type="SAM" id="MobiDB-lite"/>
    </source>
</evidence>
<evidence type="ECO:0000313" key="4">
    <source>
        <dbReference type="Proteomes" id="UP000235371"/>
    </source>
</evidence>
<dbReference type="GO" id="GO:0003677">
    <property type="term" value="F:DNA binding"/>
    <property type="evidence" value="ECO:0007669"/>
    <property type="project" value="TreeGrafter"/>
</dbReference>
<protein>
    <recommendedName>
        <fullName evidence="5">Camp independent regulatory protein</fullName>
    </recommendedName>
</protein>
<proteinExistence type="inferred from homology"/>
<dbReference type="AlphaFoldDB" id="A0A2J6SX05"/>
<feature type="compositionally biased region" description="Polar residues" evidence="2">
    <location>
        <begin position="137"/>
        <end position="157"/>
    </location>
</feature>